<dbReference type="Pfam" id="PF00296">
    <property type="entry name" value="Bac_luciferase"/>
    <property type="match status" value="1"/>
</dbReference>
<dbReference type="InterPro" id="IPR011251">
    <property type="entry name" value="Luciferase-like_dom"/>
</dbReference>
<dbReference type="RefSeq" id="WP_175434531.1">
    <property type="nucleotide sequence ID" value="NZ_CP021978.1"/>
</dbReference>
<dbReference type="InterPro" id="IPR036661">
    <property type="entry name" value="Luciferase-like_sf"/>
</dbReference>
<feature type="domain" description="Luciferase-like" evidence="1">
    <location>
        <begin position="5"/>
        <end position="93"/>
    </location>
</feature>
<sequence length="136" mass="15099">MTRRGISLLPDCRPERRSATAYYHDVLAISRLADSAGLDYVKMTEHYLGSYGGYCPSPLTLLAAVAAQTSRIRLMTAALLPAFHHPVQLAAHITYVTGDWLFMFLVPPVTYAVESALRGGRARRWVPRRERSSGHG</sequence>
<evidence type="ECO:0000259" key="1">
    <source>
        <dbReference type="Pfam" id="PF00296"/>
    </source>
</evidence>
<dbReference type="AlphaFoldDB" id="A0A6G5RJR4"/>
<dbReference type="EMBL" id="CP021978">
    <property type="protein sequence ID" value="QCD58016.1"/>
    <property type="molecule type" value="Genomic_DNA"/>
</dbReference>
<evidence type="ECO:0000313" key="3">
    <source>
        <dbReference type="Proteomes" id="UP000495940"/>
    </source>
</evidence>
<dbReference type="Proteomes" id="UP000495940">
    <property type="component" value="Chromosome"/>
</dbReference>
<dbReference type="SUPFAM" id="SSF51679">
    <property type="entry name" value="Bacterial luciferase-like"/>
    <property type="match status" value="1"/>
</dbReference>
<dbReference type="KEGG" id="shaw:CEB94_26595"/>
<name>A0A6G5RJR4_9ACTN</name>
<evidence type="ECO:0000313" key="2">
    <source>
        <dbReference type="EMBL" id="QCD58016.1"/>
    </source>
</evidence>
<protein>
    <recommendedName>
        <fullName evidence="1">Luciferase-like domain-containing protein</fullName>
    </recommendedName>
</protein>
<dbReference type="GO" id="GO:0016705">
    <property type="term" value="F:oxidoreductase activity, acting on paired donors, with incorporation or reduction of molecular oxygen"/>
    <property type="evidence" value="ECO:0007669"/>
    <property type="project" value="InterPro"/>
</dbReference>
<keyword evidence="3" id="KW-1185">Reference proteome</keyword>
<proteinExistence type="predicted"/>
<accession>A0A6G5RJR4</accession>
<organism evidence="2 3">
    <name type="scientific">Streptomyces hawaiiensis</name>
    <dbReference type="NCBI Taxonomy" id="67305"/>
    <lineage>
        <taxon>Bacteria</taxon>
        <taxon>Bacillati</taxon>
        <taxon>Actinomycetota</taxon>
        <taxon>Actinomycetes</taxon>
        <taxon>Kitasatosporales</taxon>
        <taxon>Streptomycetaceae</taxon>
        <taxon>Streptomyces</taxon>
    </lineage>
</organism>
<gene>
    <name evidence="2" type="ORF">CEB94_26595</name>
</gene>
<dbReference type="Gene3D" id="3.20.20.30">
    <property type="entry name" value="Luciferase-like domain"/>
    <property type="match status" value="1"/>
</dbReference>
<reference evidence="2 3" key="1">
    <citation type="submission" date="2017-06" db="EMBL/GenBank/DDBJ databases">
        <title>Complete Genome Sequence of Streptomyces hawaiiensis NRRL 15010 and insights into acyldepsipeptides biosynthesis.</title>
        <authorList>
            <person name="Mariita R.M."/>
            <person name="Sello J.K."/>
        </authorList>
    </citation>
    <scope>NUCLEOTIDE SEQUENCE [LARGE SCALE GENOMIC DNA]</scope>
    <source>
        <strain evidence="2 3">ATCC 12236</strain>
    </source>
</reference>